<dbReference type="PANTHER" id="PTHR19325:SF545">
    <property type="entry name" value="COMPLEMENT RECEPTOR TYPE 1"/>
    <property type="match status" value="1"/>
</dbReference>
<keyword evidence="4 6" id="KW-1015">Disulfide bond</keyword>
<dbReference type="GeneTree" id="ENSGT00940000160375"/>
<keyword evidence="9" id="KW-1185">Reference proteome</keyword>
<dbReference type="InterPro" id="IPR000436">
    <property type="entry name" value="Sushi_SCR_CCP_dom"/>
</dbReference>
<dbReference type="SUPFAM" id="SSF57535">
    <property type="entry name" value="Complement control module/SCR domain"/>
    <property type="match status" value="5"/>
</dbReference>
<name>F6YDR8_MONDO</name>
<evidence type="ECO:0000256" key="5">
    <source>
        <dbReference type="ARBA" id="ARBA00023180"/>
    </source>
</evidence>
<dbReference type="GO" id="GO:0005615">
    <property type="term" value="C:extracellular space"/>
    <property type="evidence" value="ECO:0000318"/>
    <property type="project" value="GO_Central"/>
</dbReference>
<evidence type="ECO:0000256" key="3">
    <source>
        <dbReference type="ARBA" id="ARBA00022737"/>
    </source>
</evidence>
<evidence type="ECO:0000259" key="7">
    <source>
        <dbReference type="PROSITE" id="PS50923"/>
    </source>
</evidence>
<organism evidence="8 9">
    <name type="scientific">Monodelphis domestica</name>
    <name type="common">Gray short-tailed opossum</name>
    <dbReference type="NCBI Taxonomy" id="13616"/>
    <lineage>
        <taxon>Eukaryota</taxon>
        <taxon>Metazoa</taxon>
        <taxon>Chordata</taxon>
        <taxon>Craniata</taxon>
        <taxon>Vertebrata</taxon>
        <taxon>Euteleostomi</taxon>
        <taxon>Mammalia</taxon>
        <taxon>Metatheria</taxon>
        <taxon>Didelphimorphia</taxon>
        <taxon>Didelphidae</taxon>
        <taxon>Monodelphis</taxon>
    </lineage>
</organism>
<dbReference type="eggNOG" id="KOG4297">
    <property type="taxonomic scope" value="Eukaryota"/>
</dbReference>
<reference evidence="8" key="3">
    <citation type="submission" date="2025-09" db="UniProtKB">
        <authorList>
            <consortium name="Ensembl"/>
        </authorList>
    </citation>
    <scope>IDENTIFICATION</scope>
</reference>
<dbReference type="AlphaFoldDB" id="F6YDR8"/>
<dbReference type="Bgee" id="ENSMODG00000002308">
    <property type="expression patterns" value="Expressed in blood and 9 other cell types or tissues"/>
</dbReference>
<evidence type="ECO:0000256" key="1">
    <source>
        <dbReference type="ARBA" id="ARBA00022659"/>
    </source>
</evidence>
<proteinExistence type="predicted"/>
<evidence type="ECO:0000313" key="9">
    <source>
        <dbReference type="Proteomes" id="UP000002280"/>
    </source>
</evidence>
<dbReference type="Ensembl" id="ENSMODT00000002870.4">
    <property type="protein sequence ID" value="ENSMODP00000002814.4"/>
    <property type="gene ID" value="ENSMODG00000002308.4"/>
</dbReference>
<feature type="disulfide bond" evidence="6">
    <location>
        <begin position="38"/>
        <end position="65"/>
    </location>
</feature>
<dbReference type="InterPro" id="IPR050350">
    <property type="entry name" value="Compl-Cell_Adhes-Reg"/>
</dbReference>
<feature type="disulfide bond" evidence="6">
    <location>
        <begin position="214"/>
        <end position="241"/>
    </location>
</feature>
<dbReference type="GO" id="GO:0045959">
    <property type="term" value="P:negative regulation of complement activation, classical pathway"/>
    <property type="evidence" value="ECO:0000318"/>
    <property type="project" value="GO_Central"/>
</dbReference>
<protein>
    <recommendedName>
        <fullName evidence="7">Sushi domain-containing protein</fullName>
    </recommendedName>
</protein>
<dbReference type="FunFam" id="2.10.70.10:FF:000014">
    <property type="entry name" value="Membrane cofactor protein"/>
    <property type="match status" value="2"/>
</dbReference>
<feature type="domain" description="Sushi" evidence="7">
    <location>
        <begin position="243"/>
        <end position="302"/>
    </location>
</feature>
<comment type="caution">
    <text evidence="6">Lacks conserved residue(s) required for the propagation of feature annotation.</text>
</comment>
<dbReference type="HOGENOM" id="CLU_020107_5_2_1"/>
<dbReference type="SMART" id="SM00032">
    <property type="entry name" value="CCP"/>
    <property type="match status" value="5"/>
</dbReference>
<evidence type="ECO:0000256" key="6">
    <source>
        <dbReference type="PROSITE-ProRule" id="PRU00302"/>
    </source>
</evidence>
<keyword evidence="3" id="KW-0677">Repeat</keyword>
<dbReference type="Gene3D" id="2.10.70.10">
    <property type="entry name" value="Complement Module, domain 1"/>
    <property type="match status" value="5"/>
</dbReference>
<dbReference type="GO" id="GO:0005886">
    <property type="term" value="C:plasma membrane"/>
    <property type="evidence" value="ECO:0000318"/>
    <property type="project" value="GO_Central"/>
</dbReference>
<feature type="domain" description="Sushi" evidence="7">
    <location>
        <begin position="184"/>
        <end position="241"/>
    </location>
</feature>
<reference evidence="8 9" key="1">
    <citation type="journal article" date="2007" name="Nature">
        <title>Genome of the marsupial Monodelphis domestica reveals innovation in non-coding sequences.</title>
        <authorList>
            <person name="Mikkelsen T.S."/>
            <person name="Wakefield M.J."/>
            <person name="Aken B."/>
            <person name="Amemiya C.T."/>
            <person name="Chang J.L."/>
            <person name="Duke S."/>
            <person name="Garber M."/>
            <person name="Gentles A.J."/>
            <person name="Goodstadt L."/>
            <person name="Heger A."/>
            <person name="Jurka J."/>
            <person name="Kamal M."/>
            <person name="Mauceli E."/>
            <person name="Searle S.M."/>
            <person name="Sharpe T."/>
            <person name="Baker M.L."/>
            <person name="Batzer M.A."/>
            <person name="Benos P.V."/>
            <person name="Belov K."/>
            <person name="Clamp M."/>
            <person name="Cook A."/>
            <person name="Cuff J."/>
            <person name="Das R."/>
            <person name="Davidow L."/>
            <person name="Deakin J.E."/>
            <person name="Fazzari M.J."/>
            <person name="Glass J.L."/>
            <person name="Grabherr M."/>
            <person name="Greally J.M."/>
            <person name="Gu W."/>
            <person name="Hore T.A."/>
            <person name="Huttley G.A."/>
            <person name="Kleber M."/>
            <person name="Jirtle R.L."/>
            <person name="Koina E."/>
            <person name="Lee J.T."/>
            <person name="Mahony S."/>
            <person name="Marra M.A."/>
            <person name="Miller R.D."/>
            <person name="Nicholls R.D."/>
            <person name="Oda M."/>
            <person name="Papenfuss A.T."/>
            <person name="Parra Z.E."/>
            <person name="Pollock D.D."/>
            <person name="Ray D.A."/>
            <person name="Schein J.E."/>
            <person name="Speed T.P."/>
            <person name="Thompson K."/>
            <person name="VandeBerg J.L."/>
            <person name="Wade C.M."/>
            <person name="Walker J.A."/>
            <person name="Waters P.D."/>
            <person name="Webber C."/>
            <person name="Weidman J.R."/>
            <person name="Xie X."/>
            <person name="Zody M.C."/>
            <person name="Baldwin J."/>
            <person name="Abdouelleil A."/>
            <person name="Abdulkadir J."/>
            <person name="Abebe A."/>
            <person name="Abera B."/>
            <person name="Abreu J."/>
            <person name="Acer S.C."/>
            <person name="Aftuck L."/>
            <person name="Alexander A."/>
            <person name="An P."/>
            <person name="Anderson E."/>
            <person name="Anderson S."/>
            <person name="Arachi H."/>
            <person name="Azer M."/>
            <person name="Bachantsang P."/>
            <person name="Barry A."/>
            <person name="Bayul T."/>
            <person name="Berlin A."/>
            <person name="Bessette D."/>
            <person name="Bloom T."/>
            <person name="Bloom T."/>
            <person name="Boguslavskiy L."/>
            <person name="Bonnet C."/>
            <person name="Boukhgalter B."/>
            <person name="Bourzgui I."/>
            <person name="Brown A."/>
            <person name="Cahill P."/>
            <person name="Channer S."/>
            <person name="Cheshatsang Y."/>
            <person name="Chuda L."/>
            <person name="Citroen M."/>
            <person name="Collymore A."/>
            <person name="Cooke P."/>
            <person name="Costello M."/>
            <person name="D'Aco K."/>
            <person name="Daza R."/>
            <person name="De Haan G."/>
            <person name="DeGray S."/>
            <person name="DeMaso C."/>
            <person name="Dhargay N."/>
            <person name="Dooley K."/>
            <person name="Dooley E."/>
            <person name="Doricent M."/>
            <person name="Dorje P."/>
            <person name="Dorjee K."/>
            <person name="Dupes A."/>
            <person name="Elong R."/>
            <person name="Falk J."/>
            <person name="Farina A."/>
            <person name="Faro S."/>
            <person name="Ferguson D."/>
            <person name="Fisher S."/>
            <person name="Foley C.D."/>
            <person name="Franke A."/>
            <person name="Friedrich D."/>
            <person name="Gadbois L."/>
            <person name="Gearin G."/>
            <person name="Gearin C.R."/>
            <person name="Giannoukos G."/>
            <person name="Goode T."/>
            <person name="Graham J."/>
            <person name="Grandbois E."/>
            <person name="Grewal S."/>
            <person name="Gyaltsen K."/>
            <person name="Hafez N."/>
            <person name="Hagos B."/>
            <person name="Hall J."/>
            <person name="Henson C."/>
            <person name="Hollinger A."/>
            <person name="Honan T."/>
            <person name="Huard M.D."/>
            <person name="Hughes L."/>
            <person name="Hurhula B."/>
            <person name="Husby M.E."/>
            <person name="Kamat A."/>
            <person name="Kanga B."/>
            <person name="Kashin S."/>
            <person name="Khazanovich D."/>
            <person name="Kisner P."/>
            <person name="Lance K."/>
            <person name="Lara M."/>
            <person name="Lee W."/>
            <person name="Lennon N."/>
            <person name="Letendre F."/>
            <person name="LeVine R."/>
            <person name="Lipovsky A."/>
            <person name="Liu X."/>
            <person name="Liu J."/>
            <person name="Liu S."/>
            <person name="Lokyitsang T."/>
            <person name="Lokyitsang Y."/>
            <person name="Lubonja R."/>
            <person name="Lui A."/>
            <person name="MacDonald P."/>
            <person name="Magnisalis V."/>
            <person name="Maru K."/>
            <person name="Matthews C."/>
            <person name="McCusker W."/>
            <person name="McDonough S."/>
            <person name="Mehta T."/>
            <person name="Meldrim J."/>
            <person name="Meneus L."/>
            <person name="Mihai O."/>
            <person name="Mihalev A."/>
            <person name="Mihova T."/>
            <person name="Mittelman R."/>
            <person name="Mlenga V."/>
            <person name="Montmayeur A."/>
            <person name="Mulrain L."/>
            <person name="Navidi A."/>
            <person name="Naylor J."/>
            <person name="Negash T."/>
            <person name="Nguyen T."/>
            <person name="Nguyen N."/>
            <person name="Nicol R."/>
            <person name="Norbu C."/>
            <person name="Norbu N."/>
            <person name="Novod N."/>
            <person name="O'Neill B."/>
            <person name="Osman S."/>
            <person name="Markiewicz E."/>
            <person name="Oyono O.L."/>
            <person name="Patti C."/>
            <person name="Phunkhang P."/>
            <person name="Pierre F."/>
            <person name="Priest M."/>
            <person name="Raghuraman S."/>
            <person name="Rege F."/>
            <person name="Reyes R."/>
            <person name="Rise C."/>
            <person name="Rogov P."/>
            <person name="Ross K."/>
            <person name="Ryan E."/>
            <person name="Settipalli S."/>
            <person name="Shea T."/>
            <person name="Sherpa N."/>
            <person name="Shi L."/>
            <person name="Shih D."/>
            <person name="Sparrow T."/>
            <person name="Spaulding J."/>
            <person name="Stalker J."/>
            <person name="Stange-Thomann N."/>
            <person name="Stavropoulos S."/>
            <person name="Stone C."/>
            <person name="Strader C."/>
            <person name="Tesfaye S."/>
            <person name="Thomson T."/>
            <person name="Thoulutsang Y."/>
            <person name="Thoulutsang D."/>
            <person name="Topham K."/>
            <person name="Topping I."/>
            <person name="Tsamla T."/>
            <person name="Vassiliev H."/>
            <person name="Vo A."/>
            <person name="Wangchuk T."/>
            <person name="Wangdi T."/>
            <person name="Weiand M."/>
            <person name="Wilkinson J."/>
            <person name="Wilson A."/>
            <person name="Yadav S."/>
            <person name="Young G."/>
            <person name="Yu Q."/>
            <person name="Zembek L."/>
            <person name="Zhong D."/>
            <person name="Zimmer A."/>
            <person name="Zwirko Z."/>
            <person name="Jaffe D.B."/>
            <person name="Alvarez P."/>
            <person name="Brockman W."/>
            <person name="Butler J."/>
            <person name="Chin C."/>
            <person name="Gnerre S."/>
            <person name="MacCallum I."/>
            <person name="Graves J.A."/>
            <person name="Ponting C.P."/>
            <person name="Breen M."/>
            <person name="Samollow P.B."/>
            <person name="Lander E.S."/>
            <person name="Lindblad-Toh K."/>
        </authorList>
    </citation>
    <scope>NUCLEOTIDE SEQUENCE [LARGE SCALE GENOMIC DNA]</scope>
</reference>
<dbReference type="OMA" id="AVELECY"/>
<dbReference type="STRING" id="13616.ENSMODP00000002814"/>
<keyword evidence="1 6" id="KW-0768">Sushi</keyword>
<dbReference type="InParanoid" id="F6YDR8"/>
<keyword evidence="2" id="KW-0732">Signal</keyword>
<dbReference type="PANTHER" id="PTHR19325">
    <property type="entry name" value="COMPLEMENT COMPONENT-RELATED SUSHI DOMAIN-CONTAINING"/>
    <property type="match status" value="1"/>
</dbReference>
<evidence type="ECO:0000256" key="4">
    <source>
        <dbReference type="ARBA" id="ARBA00023157"/>
    </source>
</evidence>
<reference evidence="8" key="2">
    <citation type="submission" date="2025-08" db="UniProtKB">
        <authorList>
            <consortium name="Ensembl"/>
        </authorList>
    </citation>
    <scope>IDENTIFICATION</scope>
</reference>
<dbReference type="FunCoup" id="F6YDR8">
    <property type="interactions" value="8"/>
</dbReference>
<sequence>MLFRSSGQCYSPPKLNTAILKNSSKSVFDIGDTLIYECLPGYMKKKIIAICLESSSWSSVNDDMCKRKTCPTPADLLNGRVQTTGSSQFGSTITYSCNEGYVFILFSILSAAIRCDLPPTIPNGRYRKTQEYFYYGMVVSYECNTGPRGEKLYDLVGQKTLYCTSEDNKVGIWNSPPPQCITLAKCQTPVIAHGRIVSFTRPPYLLNDAVELECDPGFTMKGSKIVRCQINSQWEPALPMCFRGCLPPMEIPHGKRSKTKDYFSFGDIVYYDCEPGYFLSGSNFIKCIEPGKWNFETPKCEVKSCGQFLDPLPNGQVKSPSPPQLGTKVVFVCNEG</sequence>
<evidence type="ECO:0000313" key="8">
    <source>
        <dbReference type="Ensembl" id="ENSMODP00000002814.4"/>
    </source>
</evidence>
<dbReference type="CDD" id="cd00033">
    <property type="entry name" value="CCP"/>
    <property type="match status" value="4"/>
</dbReference>
<dbReference type="GO" id="GO:0002456">
    <property type="term" value="P:T cell mediated immunity"/>
    <property type="evidence" value="ECO:0000318"/>
    <property type="project" value="GO_Central"/>
</dbReference>
<feature type="domain" description="Sushi" evidence="7">
    <location>
        <begin position="113"/>
        <end position="182"/>
    </location>
</feature>
<dbReference type="Pfam" id="PF00084">
    <property type="entry name" value="Sushi"/>
    <property type="match status" value="5"/>
</dbReference>
<dbReference type="PROSITE" id="PS50923">
    <property type="entry name" value="SUSHI"/>
    <property type="match status" value="4"/>
</dbReference>
<evidence type="ECO:0000256" key="2">
    <source>
        <dbReference type="ARBA" id="ARBA00022729"/>
    </source>
</evidence>
<accession>F6YDR8</accession>
<dbReference type="InterPro" id="IPR035976">
    <property type="entry name" value="Sushi/SCR/CCP_sf"/>
</dbReference>
<keyword evidence="5" id="KW-0325">Glycoprotein</keyword>
<feature type="domain" description="Sushi" evidence="7">
    <location>
        <begin position="7"/>
        <end position="67"/>
    </location>
</feature>
<feature type="disulfide bond" evidence="6">
    <location>
        <begin position="273"/>
        <end position="300"/>
    </location>
</feature>
<dbReference type="Proteomes" id="UP000002280">
    <property type="component" value="Chromosome 2"/>
</dbReference>